<reference evidence="2" key="1">
    <citation type="submission" date="2021-07" db="EMBL/GenBank/DDBJ databases">
        <authorList>
            <person name="Catto M.A."/>
            <person name="Jacobson A."/>
            <person name="Kennedy G."/>
            <person name="Labadie P."/>
            <person name="Hunt B.G."/>
            <person name="Srinivasan R."/>
        </authorList>
    </citation>
    <scope>NUCLEOTIDE SEQUENCE</scope>
    <source>
        <strain evidence="2">PL_HMW_Pooled</strain>
        <tissue evidence="2">Head</tissue>
    </source>
</reference>
<reference evidence="2" key="2">
    <citation type="journal article" date="2023" name="BMC Genomics">
        <title>Pest status, molecular evolution, and epigenetic factors derived from the genome assembly of Frankliniella fusca, a thysanopteran phytovirus vector.</title>
        <authorList>
            <person name="Catto M.A."/>
            <person name="Labadie P.E."/>
            <person name="Jacobson A.L."/>
            <person name="Kennedy G.G."/>
            <person name="Srinivasan R."/>
            <person name="Hunt B.G."/>
        </authorList>
    </citation>
    <scope>NUCLEOTIDE SEQUENCE</scope>
    <source>
        <strain evidence="2">PL_HMW_Pooled</strain>
    </source>
</reference>
<keyword evidence="3" id="KW-1185">Reference proteome</keyword>
<keyword evidence="2" id="KW-0482">Metalloprotease</keyword>
<sequence length="129" mass="14201">MVRVTQQAGGDGPAEGSTVASDQQDGACECLAPADTRQRGHPGHRGIAQEALRVARQRPGLAVFRPQLRGEHERVVAQAPALRVTKETNTVTQRATYRGPHEKQQGPGRKPPRLDPNRVRRVRRVRHLG</sequence>
<evidence type="ECO:0000313" key="2">
    <source>
        <dbReference type="EMBL" id="KAK3919008.1"/>
    </source>
</evidence>
<evidence type="ECO:0000256" key="1">
    <source>
        <dbReference type="SAM" id="MobiDB-lite"/>
    </source>
</evidence>
<feature type="region of interest" description="Disordered" evidence="1">
    <location>
        <begin position="86"/>
        <end position="129"/>
    </location>
</feature>
<dbReference type="AlphaFoldDB" id="A0AAE1LGN7"/>
<evidence type="ECO:0000313" key="3">
    <source>
        <dbReference type="Proteomes" id="UP001219518"/>
    </source>
</evidence>
<gene>
    <name evidence="2" type="ORF">KUF71_008157</name>
</gene>
<dbReference type="Proteomes" id="UP001219518">
    <property type="component" value="Unassembled WGS sequence"/>
</dbReference>
<accession>A0AAE1LGN7</accession>
<comment type="caution">
    <text evidence="2">The sequence shown here is derived from an EMBL/GenBank/DDBJ whole genome shotgun (WGS) entry which is preliminary data.</text>
</comment>
<dbReference type="GO" id="GO:0008237">
    <property type="term" value="F:metallopeptidase activity"/>
    <property type="evidence" value="ECO:0007669"/>
    <property type="project" value="UniProtKB-KW"/>
</dbReference>
<keyword evidence="2" id="KW-0378">Hydrolase</keyword>
<organism evidence="2 3">
    <name type="scientific">Frankliniella fusca</name>
    <dbReference type="NCBI Taxonomy" id="407009"/>
    <lineage>
        <taxon>Eukaryota</taxon>
        <taxon>Metazoa</taxon>
        <taxon>Ecdysozoa</taxon>
        <taxon>Arthropoda</taxon>
        <taxon>Hexapoda</taxon>
        <taxon>Insecta</taxon>
        <taxon>Pterygota</taxon>
        <taxon>Neoptera</taxon>
        <taxon>Paraneoptera</taxon>
        <taxon>Thysanoptera</taxon>
        <taxon>Terebrantia</taxon>
        <taxon>Thripoidea</taxon>
        <taxon>Thripidae</taxon>
        <taxon>Frankliniella</taxon>
    </lineage>
</organism>
<protein>
    <submittedName>
        <fullName evidence="2">Zinc metalloprotease ZmpC</fullName>
    </submittedName>
</protein>
<keyword evidence="2" id="KW-0645">Protease</keyword>
<dbReference type="EMBL" id="JAHWGI010000969">
    <property type="protein sequence ID" value="KAK3919008.1"/>
    <property type="molecule type" value="Genomic_DNA"/>
</dbReference>
<feature type="region of interest" description="Disordered" evidence="1">
    <location>
        <begin position="1"/>
        <end position="25"/>
    </location>
</feature>
<name>A0AAE1LGN7_9NEOP</name>
<feature type="compositionally biased region" description="Basic residues" evidence="1">
    <location>
        <begin position="119"/>
        <end position="129"/>
    </location>
</feature>
<proteinExistence type="predicted"/>